<dbReference type="CDD" id="cd14733">
    <property type="entry name" value="BACK"/>
    <property type="match status" value="1"/>
</dbReference>
<sequence length="213" mass="23866">MASPKDLETLQREVCQNQIRMLTEGIHADITFEAQDGTVKAHRCLLATISPVFAAMFSNDMVEQISSVIKLPDISSEALRTFLNFVYSGSDGSSGARLDEHWFEVLGACHKYCVTSDTLKAICAKSMEKTLNFKNCWLSLEKISILDPARVQAGPFRICLDYIIKNFDEVVKEESFLAVAMREPALIVDVVRAARAASKPVQQPQVMPRYPRY</sequence>
<dbReference type="Proteomes" id="UP001497512">
    <property type="component" value="Chromosome 1"/>
</dbReference>
<dbReference type="Pfam" id="PF00651">
    <property type="entry name" value="BTB"/>
    <property type="match status" value="1"/>
</dbReference>
<dbReference type="EMBL" id="OZ019893">
    <property type="protein sequence ID" value="CAK9192501.1"/>
    <property type="molecule type" value="Genomic_DNA"/>
</dbReference>
<dbReference type="SUPFAM" id="SSF54695">
    <property type="entry name" value="POZ domain"/>
    <property type="match status" value="1"/>
</dbReference>
<dbReference type="CDD" id="cd18186">
    <property type="entry name" value="BTB_POZ_ZBTB_KLHL-like"/>
    <property type="match status" value="1"/>
</dbReference>
<dbReference type="SMART" id="SM00225">
    <property type="entry name" value="BTB"/>
    <property type="match status" value="1"/>
</dbReference>
<dbReference type="InterPro" id="IPR044714">
    <property type="entry name" value="AtSIBP1-like"/>
</dbReference>
<accession>A0ABP0TGA6</accession>
<name>A0ABP0TGA6_9BRYO</name>
<reference evidence="3 4" key="1">
    <citation type="submission" date="2024-02" db="EMBL/GenBank/DDBJ databases">
        <authorList>
            <consortium name="ELIXIR-Norway"/>
            <consortium name="Elixir Norway"/>
        </authorList>
    </citation>
    <scope>NUCLEOTIDE SEQUENCE [LARGE SCALE GENOMIC DNA]</scope>
</reference>
<evidence type="ECO:0000259" key="2">
    <source>
        <dbReference type="PROSITE" id="PS50097"/>
    </source>
</evidence>
<evidence type="ECO:0000313" key="4">
    <source>
        <dbReference type="Proteomes" id="UP001497512"/>
    </source>
</evidence>
<dbReference type="PANTHER" id="PTHR46672:SF8">
    <property type="entry name" value="BTB DOMAIN-CONTAINING PROTEIN"/>
    <property type="match status" value="1"/>
</dbReference>
<evidence type="ECO:0000313" key="3">
    <source>
        <dbReference type="EMBL" id="CAK9192501.1"/>
    </source>
</evidence>
<dbReference type="InterPro" id="IPR011333">
    <property type="entry name" value="SKP1/BTB/POZ_sf"/>
</dbReference>
<organism evidence="3 4">
    <name type="scientific">Sphagnum troendelagicum</name>
    <dbReference type="NCBI Taxonomy" id="128251"/>
    <lineage>
        <taxon>Eukaryota</taxon>
        <taxon>Viridiplantae</taxon>
        <taxon>Streptophyta</taxon>
        <taxon>Embryophyta</taxon>
        <taxon>Bryophyta</taxon>
        <taxon>Sphagnophytina</taxon>
        <taxon>Sphagnopsida</taxon>
        <taxon>Sphagnales</taxon>
        <taxon>Sphagnaceae</taxon>
        <taxon>Sphagnum</taxon>
    </lineage>
</organism>
<dbReference type="Gene3D" id="3.30.710.10">
    <property type="entry name" value="Potassium Channel Kv1.1, Chain A"/>
    <property type="match status" value="1"/>
</dbReference>
<dbReference type="PROSITE" id="PS50097">
    <property type="entry name" value="BTB"/>
    <property type="match status" value="1"/>
</dbReference>
<evidence type="ECO:0000256" key="1">
    <source>
        <dbReference type="ARBA" id="ARBA00004906"/>
    </source>
</evidence>
<protein>
    <recommendedName>
        <fullName evidence="2">BTB domain-containing protein</fullName>
    </recommendedName>
</protein>
<dbReference type="PANTHER" id="PTHR46672">
    <property type="entry name" value="OS08G0495500 PROTEIN-RELATED"/>
    <property type="match status" value="1"/>
</dbReference>
<gene>
    <name evidence="3" type="ORF">CSSPTR1EN2_LOCUS1922</name>
</gene>
<keyword evidence="4" id="KW-1185">Reference proteome</keyword>
<proteinExistence type="predicted"/>
<dbReference type="InterPro" id="IPR000210">
    <property type="entry name" value="BTB/POZ_dom"/>
</dbReference>
<feature type="domain" description="BTB" evidence="2">
    <location>
        <begin position="28"/>
        <end position="89"/>
    </location>
</feature>
<comment type="pathway">
    <text evidence="1">Protein modification; protein ubiquitination.</text>
</comment>